<dbReference type="InterPro" id="IPR004101">
    <property type="entry name" value="Mur_ligase_C"/>
</dbReference>
<dbReference type="PANTHER" id="PTHR43445">
    <property type="entry name" value="UDP-N-ACETYLMURAMATE--L-ALANINE LIGASE-RELATED"/>
    <property type="match status" value="1"/>
</dbReference>
<dbReference type="Gene3D" id="3.40.50.720">
    <property type="entry name" value="NAD(P)-binding Rossmann-like Domain"/>
    <property type="match status" value="1"/>
</dbReference>
<evidence type="ECO:0000256" key="5">
    <source>
        <dbReference type="ARBA" id="ARBA00022598"/>
    </source>
</evidence>
<feature type="domain" description="Mur ligase N-terminal catalytic" evidence="9">
    <location>
        <begin position="30"/>
        <end position="130"/>
    </location>
</feature>
<feature type="domain" description="Mur ligase C-terminal" evidence="10">
    <location>
        <begin position="334"/>
        <end position="466"/>
    </location>
</feature>
<gene>
    <name evidence="12" type="ORF">MNBD_PLANCTO02-269</name>
</gene>
<dbReference type="GO" id="GO:0005737">
    <property type="term" value="C:cytoplasm"/>
    <property type="evidence" value="ECO:0007669"/>
    <property type="project" value="UniProtKB-SubCell"/>
</dbReference>
<feature type="domain" description="Mur ligase central" evidence="11">
    <location>
        <begin position="135"/>
        <end position="311"/>
    </location>
</feature>
<dbReference type="Gene3D" id="3.40.1190.10">
    <property type="entry name" value="Mur-like, catalytic domain"/>
    <property type="match status" value="1"/>
</dbReference>
<evidence type="ECO:0000259" key="11">
    <source>
        <dbReference type="Pfam" id="PF08245"/>
    </source>
</evidence>
<evidence type="ECO:0000256" key="2">
    <source>
        <dbReference type="ARBA" id="ARBA00004752"/>
    </source>
</evidence>
<dbReference type="SUPFAM" id="SSF51984">
    <property type="entry name" value="MurCD N-terminal domain"/>
    <property type="match status" value="1"/>
</dbReference>
<comment type="catalytic activity">
    <reaction evidence="8">
        <text>UDP-N-acetyl-alpha-D-muramate + L-alanine + ATP = UDP-N-acetyl-alpha-D-muramoyl-L-alanine + ADP + phosphate + H(+)</text>
        <dbReference type="Rhea" id="RHEA:23372"/>
        <dbReference type="ChEBI" id="CHEBI:15378"/>
        <dbReference type="ChEBI" id="CHEBI:30616"/>
        <dbReference type="ChEBI" id="CHEBI:43474"/>
        <dbReference type="ChEBI" id="CHEBI:57972"/>
        <dbReference type="ChEBI" id="CHEBI:70757"/>
        <dbReference type="ChEBI" id="CHEBI:83898"/>
        <dbReference type="ChEBI" id="CHEBI:456216"/>
        <dbReference type="EC" id="6.3.2.8"/>
    </reaction>
</comment>
<dbReference type="HAMAP" id="MF_00046">
    <property type="entry name" value="MurC"/>
    <property type="match status" value="1"/>
</dbReference>
<dbReference type="Gene3D" id="3.90.190.20">
    <property type="entry name" value="Mur ligase, C-terminal domain"/>
    <property type="match status" value="1"/>
</dbReference>
<dbReference type="EMBL" id="UOGL01000398">
    <property type="protein sequence ID" value="VAX40073.1"/>
    <property type="molecule type" value="Genomic_DNA"/>
</dbReference>
<evidence type="ECO:0000256" key="3">
    <source>
        <dbReference type="ARBA" id="ARBA00012211"/>
    </source>
</evidence>
<keyword evidence="7" id="KW-0067">ATP-binding</keyword>
<evidence type="ECO:0000256" key="8">
    <source>
        <dbReference type="ARBA" id="ARBA00047833"/>
    </source>
</evidence>
<dbReference type="GO" id="GO:0008763">
    <property type="term" value="F:UDP-N-acetylmuramate-L-alanine ligase activity"/>
    <property type="evidence" value="ECO:0007669"/>
    <property type="project" value="UniProtKB-EC"/>
</dbReference>
<dbReference type="InterPro" id="IPR013221">
    <property type="entry name" value="Mur_ligase_cen"/>
</dbReference>
<dbReference type="InterPro" id="IPR050061">
    <property type="entry name" value="MurCDEF_pg_biosynth"/>
</dbReference>
<dbReference type="Pfam" id="PF02875">
    <property type="entry name" value="Mur_ligase_C"/>
    <property type="match status" value="1"/>
</dbReference>
<keyword evidence="5 12" id="KW-0436">Ligase</keyword>
<evidence type="ECO:0000256" key="4">
    <source>
        <dbReference type="ARBA" id="ARBA00022490"/>
    </source>
</evidence>
<evidence type="ECO:0000259" key="9">
    <source>
        <dbReference type="Pfam" id="PF01225"/>
    </source>
</evidence>
<reference evidence="12" key="1">
    <citation type="submission" date="2018-06" db="EMBL/GenBank/DDBJ databases">
        <authorList>
            <person name="Zhirakovskaya E."/>
        </authorList>
    </citation>
    <scope>NUCLEOTIDE SEQUENCE</scope>
</reference>
<dbReference type="GO" id="GO:0005524">
    <property type="term" value="F:ATP binding"/>
    <property type="evidence" value="ECO:0007669"/>
    <property type="project" value="UniProtKB-KW"/>
</dbReference>
<proteinExistence type="inferred from homology"/>
<dbReference type="InterPro" id="IPR000713">
    <property type="entry name" value="Mur_ligase_N"/>
</dbReference>
<dbReference type="SUPFAM" id="SSF53623">
    <property type="entry name" value="MurD-like peptide ligases, catalytic domain"/>
    <property type="match status" value="1"/>
</dbReference>
<dbReference type="SUPFAM" id="SSF53244">
    <property type="entry name" value="MurD-like peptide ligases, peptide-binding domain"/>
    <property type="match status" value="1"/>
</dbReference>
<comment type="pathway">
    <text evidence="2">Cell wall biogenesis; peptidoglycan biosynthesis.</text>
</comment>
<dbReference type="NCBIfam" id="TIGR01082">
    <property type="entry name" value="murC"/>
    <property type="match status" value="1"/>
</dbReference>
<evidence type="ECO:0000256" key="7">
    <source>
        <dbReference type="ARBA" id="ARBA00022840"/>
    </source>
</evidence>
<dbReference type="InterPro" id="IPR005758">
    <property type="entry name" value="UDP-N-AcMur_Ala_ligase_MurC"/>
</dbReference>
<sequence length="480" mass="52397">MIAPHQKTILSHSATFAPTPSFQGVEGISNIHLVGVCGAGMKALAELLMERGCKVTGSDLAAESPSLASMQLKGLRFHSGHHDRFLSPHTDLLVHSPAVQAANPERRMAQRLGIPQLSYAEMLGKLMQQKVGVSVAGTHGKSTTTAMVASILNEENCSALIGAELCDSGKSGWVGKGELLVVESCEYQRSFLNLNPRYAIINGIEEDHFDYFQNKTDLTNAFSQFAMQVDATGLLLVQGDCATSKQIAQSASANVVTYSLEHGSDWWGTDIKQTPTGQRFRVFHSGEFVTEITIQLPGRHNINNALASVALCCEMGVSPNTVRERLVEFAGIRRRFEFVGSWRGVTLLDDYAHHPTAVAATLQAARQQFGNRRIWCAFQPHQVSRTKALMNKFSESFNEADNILIAPVFAAREELNEELETISSQLAEKISLKGNAVKGTLSLDQIVTTLEDEGRPGDVLITMGAGDIDRVHHELTNKLQ</sequence>
<dbReference type="EC" id="6.3.2.8" evidence="3"/>
<dbReference type="InterPro" id="IPR036565">
    <property type="entry name" value="Mur-like_cat_sf"/>
</dbReference>
<evidence type="ECO:0000256" key="6">
    <source>
        <dbReference type="ARBA" id="ARBA00022741"/>
    </source>
</evidence>
<comment type="subcellular location">
    <subcellularLocation>
        <location evidence="1">Cytoplasm</location>
    </subcellularLocation>
</comment>
<evidence type="ECO:0000259" key="10">
    <source>
        <dbReference type="Pfam" id="PF02875"/>
    </source>
</evidence>
<dbReference type="Pfam" id="PF08245">
    <property type="entry name" value="Mur_ligase_M"/>
    <property type="match status" value="1"/>
</dbReference>
<dbReference type="UniPathway" id="UPA00219"/>
<dbReference type="Pfam" id="PF01225">
    <property type="entry name" value="Mur_ligase"/>
    <property type="match status" value="1"/>
</dbReference>
<dbReference type="InterPro" id="IPR036615">
    <property type="entry name" value="Mur_ligase_C_dom_sf"/>
</dbReference>
<protein>
    <recommendedName>
        <fullName evidence="3">UDP-N-acetylmuramate--L-alanine ligase</fullName>
        <ecNumber evidence="3">6.3.2.8</ecNumber>
    </recommendedName>
</protein>
<accession>A0A3B1DTB3</accession>
<keyword evidence="4" id="KW-0963">Cytoplasm</keyword>
<organism evidence="12">
    <name type="scientific">hydrothermal vent metagenome</name>
    <dbReference type="NCBI Taxonomy" id="652676"/>
    <lineage>
        <taxon>unclassified sequences</taxon>
        <taxon>metagenomes</taxon>
        <taxon>ecological metagenomes</taxon>
    </lineage>
</organism>
<dbReference type="GO" id="GO:0009252">
    <property type="term" value="P:peptidoglycan biosynthetic process"/>
    <property type="evidence" value="ECO:0007669"/>
    <property type="project" value="UniProtKB-UniPathway"/>
</dbReference>
<evidence type="ECO:0000313" key="12">
    <source>
        <dbReference type="EMBL" id="VAX40073.1"/>
    </source>
</evidence>
<dbReference type="AlphaFoldDB" id="A0A3B1DTB3"/>
<name>A0A3B1DTB3_9ZZZZ</name>
<keyword evidence="6" id="KW-0547">Nucleotide-binding</keyword>
<dbReference type="PANTHER" id="PTHR43445:SF3">
    <property type="entry name" value="UDP-N-ACETYLMURAMATE--L-ALANINE LIGASE"/>
    <property type="match status" value="1"/>
</dbReference>
<evidence type="ECO:0000256" key="1">
    <source>
        <dbReference type="ARBA" id="ARBA00004496"/>
    </source>
</evidence>